<evidence type="ECO:0000313" key="1">
    <source>
        <dbReference type="EMBL" id="CEK51168.1"/>
    </source>
</evidence>
<gene>
    <name evidence="1" type="primary">ORF12704</name>
</gene>
<organism evidence="1">
    <name type="scientific">Arion vulgaris</name>
    <dbReference type="NCBI Taxonomy" id="1028688"/>
    <lineage>
        <taxon>Eukaryota</taxon>
        <taxon>Metazoa</taxon>
        <taxon>Spiralia</taxon>
        <taxon>Lophotrochozoa</taxon>
        <taxon>Mollusca</taxon>
        <taxon>Gastropoda</taxon>
        <taxon>Heterobranchia</taxon>
        <taxon>Euthyneura</taxon>
        <taxon>Panpulmonata</taxon>
        <taxon>Eupulmonata</taxon>
        <taxon>Stylommatophora</taxon>
        <taxon>Helicina</taxon>
        <taxon>Arionoidea</taxon>
        <taxon>Arionidae</taxon>
        <taxon>Arion</taxon>
    </lineage>
</organism>
<sequence>MAPACDLSGVIYIVDNALIILLCRPFSPYIFKLSSKKVTPHVVNLTNKKTYRVLVIQFSGT</sequence>
<reference evidence="1" key="1">
    <citation type="submission" date="2014-12" db="EMBL/GenBank/DDBJ databases">
        <title>Insight into the proteome of Arion vulgaris.</title>
        <authorList>
            <person name="Aradska J."/>
            <person name="Bulat T."/>
            <person name="Smidak R."/>
            <person name="Sarate P."/>
            <person name="Gangsoo J."/>
            <person name="Sialana F."/>
            <person name="Bilban M."/>
            <person name="Lubec G."/>
        </authorList>
    </citation>
    <scope>NUCLEOTIDE SEQUENCE</scope>
    <source>
        <tissue evidence="1">Skin</tissue>
    </source>
</reference>
<dbReference type="EMBL" id="HACG01004303">
    <property type="protein sequence ID" value="CEK51168.1"/>
    <property type="molecule type" value="Transcribed_RNA"/>
</dbReference>
<dbReference type="AlphaFoldDB" id="A0A0B6Y4Z4"/>
<protein>
    <submittedName>
        <fullName evidence="1">Uncharacterized protein</fullName>
    </submittedName>
</protein>
<proteinExistence type="predicted"/>
<name>A0A0B6Y4Z4_9EUPU</name>
<accession>A0A0B6Y4Z4</accession>
<feature type="non-terminal residue" evidence="1">
    <location>
        <position position="61"/>
    </location>
</feature>